<feature type="domain" description="SLH" evidence="2">
    <location>
        <begin position="1785"/>
        <end position="1844"/>
    </location>
</feature>
<keyword evidence="4" id="KW-1185">Reference proteome</keyword>
<protein>
    <submittedName>
        <fullName evidence="3">S-layer homology domain-containing protein</fullName>
    </submittedName>
</protein>
<gene>
    <name evidence="3" type="ORF">NQZ67_12910</name>
</gene>
<dbReference type="Gene3D" id="2.60.120.1200">
    <property type="match status" value="1"/>
</dbReference>
<dbReference type="Gene3D" id="3.20.20.80">
    <property type="entry name" value="Glycosidases"/>
    <property type="match status" value="1"/>
</dbReference>
<evidence type="ECO:0000313" key="4">
    <source>
        <dbReference type="Proteomes" id="UP001141950"/>
    </source>
</evidence>
<dbReference type="PANTHER" id="PTHR43308:SF5">
    <property type="entry name" value="S-LAYER PROTEIN _ PEPTIDOGLYCAN ENDO-BETA-N-ACETYLGLUCOSAMINIDASE"/>
    <property type="match status" value="1"/>
</dbReference>
<evidence type="ECO:0000259" key="2">
    <source>
        <dbReference type="PROSITE" id="PS51272"/>
    </source>
</evidence>
<name>A0A9X2MS72_9BACL</name>
<feature type="domain" description="SLH" evidence="2">
    <location>
        <begin position="1654"/>
        <end position="1717"/>
    </location>
</feature>
<dbReference type="InterPro" id="IPR001119">
    <property type="entry name" value="SLH_dom"/>
</dbReference>
<dbReference type="Pfam" id="PF18206">
    <property type="entry name" value="Porphyrn_cat_1"/>
    <property type="match status" value="1"/>
</dbReference>
<evidence type="ECO:0000256" key="1">
    <source>
        <dbReference type="SAM" id="SignalP"/>
    </source>
</evidence>
<dbReference type="Proteomes" id="UP001141950">
    <property type="component" value="Unassembled WGS sequence"/>
</dbReference>
<feature type="chain" id="PRO_5040821950" evidence="1">
    <location>
        <begin position="30"/>
        <end position="1844"/>
    </location>
</feature>
<feature type="domain" description="SLH" evidence="2">
    <location>
        <begin position="1718"/>
        <end position="1777"/>
    </location>
</feature>
<reference evidence="3" key="1">
    <citation type="submission" date="2022-08" db="EMBL/GenBank/DDBJ databases">
        <title>The genomic sequence of strain Paenibacillus sp. SCIV0701.</title>
        <authorList>
            <person name="Zhao H."/>
        </authorList>
    </citation>
    <scope>NUCLEOTIDE SEQUENCE</scope>
    <source>
        <strain evidence="3">SCIV0701</strain>
    </source>
</reference>
<dbReference type="PROSITE" id="PS51257">
    <property type="entry name" value="PROKAR_LIPOPROTEIN"/>
    <property type="match status" value="1"/>
</dbReference>
<dbReference type="InterPro" id="IPR040527">
    <property type="entry name" value="Beta-sand_Porphyrn"/>
</dbReference>
<dbReference type="Pfam" id="PF00395">
    <property type="entry name" value="SLH"/>
    <property type="match status" value="3"/>
</dbReference>
<dbReference type="PROSITE" id="PS51272">
    <property type="entry name" value="SLH"/>
    <property type="match status" value="3"/>
</dbReference>
<accession>A0A9X2MS72</accession>
<dbReference type="RefSeq" id="WP_257446109.1">
    <property type="nucleotide sequence ID" value="NZ_JANIPJ010000008.1"/>
</dbReference>
<sequence length="1844" mass="200694">MLKAYSSVKRWLTVFLSAAVLTVSCLTGAGGVSYAVEASDELPVNIRTDKADFDTIPAVAEHYKNHFGDNAVAYFNSINNESRVQRINFLQYPDGQFLQINGEVTLDIPARNAKVWRLFSDVRFEGSVAQTMKLYVIDPEGVETEWTVFQNGGWNDRITGLYTNYTKMGFQEDNPTEGITHPWLIKDTNGDIIYEGYKMKIVGNGTLRSVYHWEEEGVPLEFDTSAWTVLGGDKAILDVSVDVDALTNLSMDGVNKLPEEVFKRYHVNSGPIGLEQAGGEFTVLDEAYHRTTHDYGFTPGRGAFHYTLMTSWAGLKEDSTRPGYADFTATNQVYAKSQPAIDKFEGLYPSIGKDYVLTLDGWPRWMWESPNSGQSEHFGTPSRANFDAAADASAKLIKSIDTRFDGLGPKYVEVKNESTIPQEWWFFQSEPEQAWSYLSEFHNKVAAEVKAVNPDVLVGGPSSAFMYLEKNDFNEARAQLKFMDDTKDSLDWYSHHFYENANLFIHDRENNSDGFLSGRMEAVLDLLNAHMVNTDNVKPIYITEEGTYNTAGSDADYFQKLVAYNGYMLRFMNYADTIGMLVPYLYPIINWRPNSNDTFYKYNEAQNGLLEEMTPMEAYLDMWKDYRGAFLPAEADQERVFTNAVRYNDKVYVAVHNLNSQRVNLDLNVFAGDADIAGVTRKHFFLEKGKLTYEEENVTDLDNVYMRVQEMSVFEIMLNSNPAFTKTWEREFAYAPQELVPTSVNAPASFTVQARPANLAKATLRIGFGKTGSGFAEDMQVVVNSGDAANMQSFSKDLAYTNKPGNLLTFAEFELDASKLLASNTIEISLPDEDGYITSVQIIEYHEQSAPTGVATSALAGPIAEAKSKLASTIISSTGNEVEPGKSWVKKQYRDTLNIEVTKAEIVAQDALATNAEVTEALADLVKAAGIFDQYTKTKSSPTGSRGAQFSFEDGEAAAYTHNVDAVTVSTGAQGATDGSKALQAEFTTLTSYAWDTTGTYSGSLDFTAPEEGWSLGAAPFTFDVTNLRNYATQLRVEITDTSDVRGTYYFTLGADASRSISIADFGVAGGTWLGDGNFPRSAAIDTENIKNIRLYVFSPTAASVTNAALAFDKIVIGSAPDPGPDPVNPNGLFVSFEDQEEIPYSYNNQAITASRSEQGATHGSKALQAEFTTFTAFDWDTSGKYSGSIDFTAPEEGWSLGSKPLQLDVANLVSTGAQLRVEVADVQGNRGIYYFAIAPNQARTLTISQFGVSAASWLADGYFARTAAIDTTKLKSIRLYVFEPTAVTVGHAKLAIDNMMIGSGPVQPTDEQLAAEAADTLSAASLTFAEGDTAQAVTGAIVLPSAGLHGATVAWASSHPATVAANGTVVRPQHGSGNQVVTLTATVTIGAASATKAITVTVLEQAATPSPPPPIIHVPGPTAPPAASTEVLVDGKKLDNIASAVTATEAGRKVTTITVDRQLLKNSLSTIANNAVLTIPDESGSPVVNGKLNGAIVKDLQQKNVVLELRTAANSYKLPLEELQMDHMIKELGSDVSLEDLIINVRISQADEETRQALEQSAEQDGFTVVAAPVEFHITYTYEDQTKEISTFNSFVERTILIPEGVDPNEITTGVVVEEDGTVRGIPTKVVGQNGSYYAVMNSLTNSTYAVIWNPVVFQDVSGHWAEQAVNDLGSRLIIAGVDGNRFEPDRSITRAEFAAILVRALGLQAEAGESAYSDVAQGSWYEAYLNTATAYGLINGYESGEFRPHALITREQVMSIMERAMALTGLDSAAEMIEADELLSSFMDGSEAADYAKSGIAASIKAGLVLGRSEQVLAPKAAITRAEVAEVVSRLLEQSNLI</sequence>
<dbReference type="CDD" id="cd21510">
    <property type="entry name" value="agarase_cat"/>
    <property type="match status" value="1"/>
</dbReference>
<dbReference type="InterPro" id="IPR051465">
    <property type="entry name" value="Cell_Envelope_Struct_Comp"/>
</dbReference>
<evidence type="ECO:0000313" key="3">
    <source>
        <dbReference type="EMBL" id="MCR2804781.1"/>
    </source>
</evidence>
<proteinExistence type="predicted"/>
<keyword evidence="1" id="KW-0732">Signal</keyword>
<dbReference type="Pfam" id="PF20578">
    <property type="entry name" value="aBig_2"/>
    <property type="match status" value="1"/>
</dbReference>
<feature type="signal peptide" evidence="1">
    <location>
        <begin position="1"/>
        <end position="29"/>
    </location>
</feature>
<dbReference type="InterPro" id="IPR017853">
    <property type="entry name" value="GH"/>
</dbReference>
<dbReference type="InterPro" id="IPR046780">
    <property type="entry name" value="aBig_2"/>
</dbReference>
<dbReference type="SUPFAM" id="SSF51445">
    <property type="entry name" value="(Trans)glycosidases"/>
    <property type="match status" value="1"/>
</dbReference>
<comment type="caution">
    <text evidence="3">The sequence shown here is derived from an EMBL/GenBank/DDBJ whole genome shotgun (WGS) entry which is preliminary data.</text>
</comment>
<dbReference type="PANTHER" id="PTHR43308">
    <property type="entry name" value="OUTER MEMBRANE PROTEIN ALPHA-RELATED"/>
    <property type="match status" value="1"/>
</dbReference>
<organism evidence="3 4">
    <name type="scientific">Paenibacillus soyae</name>
    <dbReference type="NCBI Taxonomy" id="2969249"/>
    <lineage>
        <taxon>Bacteria</taxon>
        <taxon>Bacillati</taxon>
        <taxon>Bacillota</taxon>
        <taxon>Bacilli</taxon>
        <taxon>Bacillales</taxon>
        <taxon>Paenibacillaceae</taxon>
        <taxon>Paenibacillus</taxon>
    </lineage>
</organism>
<dbReference type="Gene3D" id="2.60.120.430">
    <property type="entry name" value="Galactose-binding lectin"/>
    <property type="match status" value="2"/>
</dbReference>
<dbReference type="EMBL" id="JANIPJ010000008">
    <property type="protein sequence ID" value="MCR2804781.1"/>
    <property type="molecule type" value="Genomic_DNA"/>
</dbReference>